<reference evidence="3" key="1">
    <citation type="submission" date="2018-05" db="EMBL/GenBank/DDBJ databases">
        <authorList>
            <person name="Lanie J.A."/>
            <person name="Ng W.-L."/>
            <person name="Kazmierczak K.M."/>
            <person name="Andrzejewski T.M."/>
            <person name="Davidsen T.M."/>
            <person name="Wayne K.J."/>
            <person name="Tettelin H."/>
            <person name="Glass J.I."/>
            <person name="Rusch D."/>
            <person name="Podicherti R."/>
            <person name="Tsui H.-C.T."/>
            <person name="Winkler M.E."/>
        </authorList>
    </citation>
    <scope>NUCLEOTIDE SEQUENCE</scope>
</reference>
<dbReference type="AlphaFoldDB" id="A0A382M7Z9"/>
<feature type="non-terminal residue" evidence="3">
    <location>
        <position position="357"/>
    </location>
</feature>
<evidence type="ECO:0000259" key="2">
    <source>
        <dbReference type="Pfam" id="PF13709"/>
    </source>
</evidence>
<keyword evidence="1" id="KW-1133">Transmembrane helix</keyword>
<dbReference type="InterPro" id="IPR025297">
    <property type="entry name" value="DUF4159"/>
</dbReference>
<evidence type="ECO:0000313" key="3">
    <source>
        <dbReference type="EMBL" id="SVC44986.1"/>
    </source>
</evidence>
<name>A0A382M7Z9_9ZZZZ</name>
<feature type="transmembrane region" description="Helical" evidence="1">
    <location>
        <begin position="28"/>
        <end position="49"/>
    </location>
</feature>
<organism evidence="3">
    <name type="scientific">marine metagenome</name>
    <dbReference type="NCBI Taxonomy" id="408172"/>
    <lineage>
        <taxon>unclassified sequences</taxon>
        <taxon>metagenomes</taxon>
        <taxon>ecological metagenomes</taxon>
    </lineage>
</organism>
<evidence type="ECO:0000256" key="1">
    <source>
        <dbReference type="SAM" id="Phobius"/>
    </source>
</evidence>
<sequence length="357" mass="39279">MSTPTPSRFASQISSFDPSILLRELHKYLLLSLILAVIVHLCAIIINPLDEAVETAPRPMSTKFIKREPRMTKPLELRKVPKPKRQMIQRKSMITRARMDQVKATASFSTVSALNVTSGPTMNVARTDQIDSIELTPNIDAVDISGTRQPDNKIDMALEMLDVNSMDTGRYRAMLVQDPGDPQAIKGFINFARVVSASALASGTTQGATNSLRFLVNGLNEYTGINADFMGSITYDDERLLEIPIILPSGSPNESELEQMTRYLTSGGFIFGGIGFVHEGLEKYAGLVEGRDFWSERLPDDHPVFSSYFDFKGGAPTSTRGVSSNKNQNAWQYTTGHFIKGRLVGINFSLGLGFTGS</sequence>
<keyword evidence="1" id="KW-0472">Membrane</keyword>
<dbReference type="EMBL" id="UINC01091875">
    <property type="protein sequence ID" value="SVC44986.1"/>
    <property type="molecule type" value="Genomic_DNA"/>
</dbReference>
<dbReference type="Pfam" id="PF13709">
    <property type="entry name" value="DUF4159"/>
    <property type="match status" value="1"/>
</dbReference>
<keyword evidence="1" id="KW-0812">Transmembrane</keyword>
<gene>
    <name evidence="3" type="ORF">METZ01_LOCUS297840</name>
</gene>
<protein>
    <recommendedName>
        <fullName evidence="2">DUF4159 domain-containing protein</fullName>
    </recommendedName>
</protein>
<accession>A0A382M7Z9</accession>
<feature type="domain" description="DUF4159" evidence="2">
    <location>
        <begin position="191"/>
        <end position="344"/>
    </location>
</feature>
<dbReference type="Gene3D" id="3.40.50.12140">
    <property type="entry name" value="Domain of unknown function DUF4159"/>
    <property type="match status" value="1"/>
</dbReference>
<proteinExistence type="predicted"/>